<dbReference type="GO" id="GO:0005886">
    <property type="term" value="C:plasma membrane"/>
    <property type="evidence" value="ECO:0007669"/>
    <property type="project" value="TreeGrafter"/>
</dbReference>
<dbReference type="STRING" id="1965070.A0A443RFW0"/>
<dbReference type="Pfam" id="PF08205">
    <property type="entry name" value="C2-set_2"/>
    <property type="match status" value="2"/>
</dbReference>
<dbReference type="Gene3D" id="2.60.40.10">
    <property type="entry name" value="Immunoglobulins"/>
    <property type="match status" value="10"/>
</dbReference>
<dbReference type="InterPro" id="IPR003598">
    <property type="entry name" value="Ig_sub2"/>
</dbReference>
<dbReference type="InterPro" id="IPR003006">
    <property type="entry name" value="Ig/MHC_CS"/>
</dbReference>
<accession>A0A443RFW0</accession>
<dbReference type="SUPFAM" id="SSF48726">
    <property type="entry name" value="Immunoglobulin"/>
    <property type="match status" value="9"/>
</dbReference>
<dbReference type="SMART" id="SM00408">
    <property type="entry name" value="IGc2"/>
    <property type="match status" value="9"/>
</dbReference>
<dbReference type="InterPro" id="IPR013162">
    <property type="entry name" value="CD80_C2-set"/>
</dbReference>
<feature type="domain" description="Ig-like" evidence="7">
    <location>
        <begin position="693"/>
        <end position="778"/>
    </location>
</feature>
<evidence type="ECO:0000256" key="6">
    <source>
        <dbReference type="SAM" id="Phobius"/>
    </source>
</evidence>
<feature type="domain" description="Ig-like" evidence="7">
    <location>
        <begin position="392"/>
        <end position="487"/>
    </location>
</feature>
<dbReference type="AlphaFoldDB" id="A0A443RFW0"/>
<evidence type="ECO:0000256" key="2">
    <source>
        <dbReference type="ARBA" id="ARBA00023136"/>
    </source>
</evidence>
<dbReference type="InterPro" id="IPR036116">
    <property type="entry name" value="FN3_sf"/>
</dbReference>
<evidence type="ECO:0000259" key="8">
    <source>
        <dbReference type="PROSITE" id="PS50853"/>
    </source>
</evidence>
<evidence type="ECO:0000256" key="3">
    <source>
        <dbReference type="ARBA" id="ARBA00023157"/>
    </source>
</evidence>
<feature type="domain" description="Ig-like" evidence="7">
    <location>
        <begin position="495"/>
        <end position="587"/>
    </location>
</feature>
<keyword evidence="10" id="KW-1185">Reference proteome</keyword>
<dbReference type="GO" id="GO:0005911">
    <property type="term" value="C:cell-cell junction"/>
    <property type="evidence" value="ECO:0007669"/>
    <property type="project" value="TreeGrafter"/>
</dbReference>
<name>A0A443RFW0_9ACAR</name>
<evidence type="ECO:0000259" key="7">
    <source>
        <dbReference type="PROSITE" id="PS50835"/>
    </source>
</evidence>
<comment type="caution">
    <text evidence="9">The sequence shown here is derived from an EMBL/GenBank/DDBJ whole genome shotgun (WGS) entry which is preliminary data.</text>
</comment>
<dbReference type="OrthoDB" id="10028801at2759"/>
<dbReference type="InterPro" id="IPR036179">
    <property type="entry name" value="Ig-like_dom_sf"/>
</dbReference>
<feature type="domain" description="Fibronectin type-III" evidence="8">
    <location>
        <begin position="1000"/>
        <end position="1094"/>
    </location>
</feature>
<keyword evidence="6" id="KW-1133">Transmembrane helix</keyword>
<dbReference type="Pfam" id="PF00041">
    <property type="entry name" value="fn3"/>
    <property type="match status" value="1"/>
</dbReference>
<keyword evidence="5" id="KW-0393">Immunoglobulin domain</keyword>
<dbReference type="InterPro" id="IPR007110">
    <property type="entry name" value="Ig-like_dom"/>
</dbReference>
<organism evidence="9 10">
    <name type="scientific">Dinothrombium tinctorium</name>
    <dbReference type="NCBI Taxonomy" id="1965070"/>
    <lineage>
        <taxon>Eukaryota</taxon>
        <taxon>Metazoa</taxon>
        <taxon>Ecdysozoa</taxon>
        <taxon>Arthropoda</taxon>
        <taxon>Chelicerata</taxon>
        <taxon>Arachnida</taxon>
        <taxon>Acari</taxon>
        <taxon>Acariformes</taxon>
        <taxon>Trombidiformes</taxon>
        <taxon>Prostigmata</taxon>
        <taxon>Anystina</taxon>
        <taxon>Parasitengona</taxon>
        <taxon>Trombidioidea</taxon>
        <taxon>Trombidiidae</taxon>
        <taxon>Dinothrombium</taxon>
    </lineage>
</organism>
<reference evidence="9 10" key="1">
    <citation type="journal article" date="2018" name="Gigascience">
        <title>Genomes of trombidid mites reveal novel predicted allergens and laterally-transferred genes associated with secondary metabolism.</title>
        <authorList>
            <person name="Dong X."/>
            <person name="Chaisiri K."/>
            <person name="Xia D."/>
            <person name="Armstrong S.D."/>
            <person name="Fang Y."/>
            <person name="Donnelly M.J."/>
            <person name="Kadowaki T."/>
            <person name="McGarry J.W."/>
            <person name="Darby A.C."/>
            <person name="Makepeace B.L."/>
        </authorList>
    </citation>
    <scope>NUCLEOTIDE SEQUENCE [LARGE SCALE GENOMIC DNA]</scope>
    <source>
        <strain evidence="9">UoL-WK</strain>
    </source>
</reference>
<keyword evidence="6" id="KW-0812">Transmembrane</keyword>
<feature type="domain" description="Ig-like" evidence="7">
    <location>
        <begin position="141"/>
        <end position="286"/>
    </location>
</feature>
<dbReference type="SUPFAM" id="SSF49265">
    <property type="entry name" value="Fibronectin type III"/>
    <property type="match status" value="1"/>
</dbReference>
<evidence type="ECO:0000256" key="5">
    <source>
        <dbReference type="ARBA" id="ARBA00023319"/>
    </source>
</evidence>
<evidence type="ECO:0000313" key="10">
    <source>
        <dbReference type="Proteomes" id="UP000285301"/>
    </source>
</evidence>
<keyword evidence="4" id="KW-0325">Glycoprotein</keyword>
<dbReference type="InterPro" id="IPR003961">
    <property type="entry name" value="FN3_dom"/>
</dbReference>
<feature type="domain" description="Ig-like" evidence="7">
    <location>
        <begin position="782"/>
        <end position="882"/>
    </location>
</feature>
<dbReference type="GO" id="GO:0098609">
    <property type="term" value="P:cell-cell adhesion"/>
    <property type="evidence" value="ECO:0007669"/>
    <property type="project" value="TreeGrafter"/>
</dbReference>
<dbReference type="InterPro" id="IPR003599">
    <property type="entry name" value="Ig_sub"/>
</dbReference>
<dbReference type="CDD" id="cd00063">
    <property type="entry name" value="FN3"/>
    <property type="match status" value="1"/>
</dbReference>
<keyword evidence="2 6" id="KW-0472">Membrane</keyword>
<feature type="domain" description="Ig-like" evidence="7">
    <location>
        <begin position="28"/>
        <end position="136"/>
    </location>
</feature>
<dbReference type="SMART" id="SM00060">
    <property type="entry name" value="FN3"/>
    <property type="match status" value="1"/>
</dbReference>
<evidence type="ECO:0000256" key="1">
    <source>
        <dbReference type="ARBA" id="ARBA00004479"/>
    </source>
</evidence>
<dbReference type="PROSITE" id="PS50835">
    <property type="entry name" value="IG_LIKE"/>
    <property type="match status" value="9"/>
</dbReference>
<evidence type="ECO:0000256" key="4">
    <source>
        <dbReference type="ARBA" id="ARBA00023180"/>
    </source>
</evidence>
<dbReference type="Pfam" id="PF13895">
    <property type="entry name" value="Ig_2"/>
    <property type="match status" value="1"/>
</dbReference>
<dbReference type="SMART" id="SM00409">
    <property type="entry name" value="IG"/>
    <property type="match status" value="9"/>
</dbReference>
<keyword evidence="3" id="KW-1015">Disulfide bond</keyword>
<sequence length="1172" mass="128122">SLHEQNCEFERSIRAAFTFAVNSNANSPSFAVLCQQQQYFRERPQPMVEVVEGDSLVLKCVIGNQAGAVQWSKDGFVLGYERSIPGYPSYSMVGNARDGVHNLRIENVKMEDDGQYQCQVGPALNNKAIRASSKVTVLLKPTSIDIFGHSNGSSVEIREGESLKLQCLVYGGKPSAKIKWFRKNVELRSGNVCVDLFFCVNAEVKNSRRVITCNNALHCFAEHLDLEKGGDNNANGFKGETETNGHELPVSKSTITLTPHADDNGVPYTCEADHQALTTPLRKTVTLSVLYPPGQPEISGYADGETVRMGDTLTLVCKSRGGNPLAQLVWYKNNEQVDFSYTTLSGRESINSYSFIVDASDNNAVYRCESSSHPISPKPAVASIKLNVQFAPAKVLISGPSEAKAGENVTMVCRTERSNPAAEISWVVDGRPLVAPNVITADPGGGWITTANVTVSVTNQDRNMKMFSCYAVNQALGETIVETSVLSVLYPPDPPSIFGYAEGSAIRAGTLQRITCVVHGGNPLPELKWFKQDEEVKTGTTSSINGNVVSNELAIITKDSDNGATYRCEAHTAAAASKPLVTSVKLTVLFPPTGVTIQMKPKVPKAGSKVDLICETGSSNPESEITWWRNGFPVAGRRDGVFTAPYGGTASRNILSLNVTSEDNGAIYSCQATNQALGQSVHDAITLNVLYKPEFVNSQLTQIDLVEGGSTSVNLSARGNPSKIEYKWLREGLEIDTTRFKSDGPFLNISSILRSDSGIYKCLALNEQGTTERSVIVNVQYPVSIEKITETVFVEPRKNAYFECQVNANPITKEMITWKRRKNLSSESEDAVTYEEMDAARMKQTLEANRSILIVSNVSQEDSGAFECSASNGIGDKASAVTYLVVKQRPVINRSPTISKAASENGSVGRLICRADGAPNVTFTWSREGSILSNPENRKAKSDKYVIEQTAQLNIITFQSVLLIKDVSNSDYGEYKCVARNELGFDTIDINFSRTTIPDPPIALRVINRTSNGVTLKWVPGFDGGLTQSFRIRYKKIIAADAYVYRDVYPSNITQYTVTGLDASTEYIFNVLAFNDMGESAYTEDIVKTTTLKGTARSTREERFSPVPLAEAPVSEKEKVISQVLSGKAGDIPRLIIIVVSVLGSSLLLLNIVLVVCFVRRRRKKRLEEGKY</sequence>
<dbReference type="InterPro" id="IPR051275">
    <property type="entry name" value="Cell_adhesion_signaling"/>
</dbReference>
<feature type="non-terminal residue" evidence="9">
    <location>
        <position position="1"/>
    </location>
</feature>
<dbReference type="Pfam" id="PF13927">
    <property type="entry name" value="Ig_3"/>
    <property type="match status" value="5"/>
</dbReference>
<feature type="domain" description="Ig-like" evidence="7">
    <location>
        <begin position="296"/>
        <end position="387"/>
    </location>
</feature>
<comment type="subcellular location">
    <subcellularLocation>
        <location evidence="1">Membrane</location>
        <topology evidence="1">Single-pass type I membrane protein</topology>
    </subcellularLocation>
</comment>
<dbReference type="InterPro" id="IPR013783">
    <property type="entry name" value="Ig-like_fold"/>
</dbReference>
<feature type="domain" description="Ig-like" evidence="7">
    <location>
        <begin position="890"/>
        <end position="993"/>
    </location>
</feature>
<dbReference type="PANTHER" id="PTHR11640:SF136">
    <property type="entry name" value="NEPHRIN"/>
    <property type="match status" value="1"/>
</dbReference>
<dbReference type="InterPro" id="IPR013151">
    <property type="entry name" value="Immunoglobulin_dom"/>
</dbReference>
<gene>
    <name evidence="9" type="ORF">B4U79_09725</name>
</gene>
<dbReference type="EMBL" id="NCKU01000787">
    <property type="protein sequence ID" value="RWS14166.1"/>
    <property type="molecule type" value="Genomic_DNA"/>
</dbReference>
<feature type="transmembrane region" description="Helical" evidence="6">
    <location>
        <begin position="1135"/>
        <end position="1159"/>
    </location>
</feature>
<evidence type="ECO:0000313" key="9">
    <source>
        <dbReference type="EMBL" id="RWS14166.1"/>
    </source>
</evidence>
<dbReference type="Proteomes" id="UP000285301">
    <property type="component" value="Unassembled WGS sequence"/>
</dbReference>
<dbReference type="PROSITE" id="PS00290">
    <property type="entry name" value="IG_MHC"/>
    <property type="match status" value="1"/>
</dbReference>
<dbReference type="PROSITE" id="PS50853">
    <property type="entry name" value="FN3"/>
    <property type="match status" value="1"/>
</dbReference>
<dbReference type="GO" id="GO:0050839">
    <property type="term" value="F:cell adhesion molecule binding"/>
    <property type="evidence" value="ECO:0007669"/>
    <property type="project" value="TreeGrafter"/>
</dbReference>
<proteinExistence type="predicted"/>
<protein>
    <submittedName>
        <fullName evidence="9">Nephrin-like protein</fullName>
    </submittedName>
</protein>
<dbReference type="Pfam" id="PF00047">
    <property type="entry name" value="ig"/>
    <property type="match status" value="1"/>
</dbReference>
<feature type="domain" description="Ig-like" evidence="7">
    <location>
        <begin position="592"/>
        <end position="686"/>
    </location>
</feature>
<dbReference type="PANTHER" id="PTHR11640">
    <property type="entry name" value="NEPHRIN"/>
    <property type="match status" value="1"/>
</dbReference>